<dbReference type="KEGG" id="trg:TRUGW13939_07901"/>
<dbReference type="SUPFAM" id="SSF118310">
    <property type="entry name" value="AN1-like Zinc finger"/>
    <property type="match status" value="1"/>
</dbReference>
<dbReference type="InterPro" id="IPR002575">
    <property type="entry name" value="Aminoglycoside_PTrfase"/>
</dbReference>
<dbReference type="Proteomes" id="UP000509510">
    <property type="component" value="Chromosome IV"/>
</dbReference>
<dbReference type="SUPFAM" id="SSF56112">
    <property type="entry name" value="Protein kinase-like (PK-like)"/>
    <property type="match status" value="1"/>
</dbReference>
<gene>
    <name evidence="2" type="ORF">TRUGW13939_07901</name>
</gene>
<dbReference type="GeneID" id="55995391"/>
<dbReference type="InterPro" id="IPR035896">
    <property type="entry name" value="AN1-like_Znf"/>
</dbReference>
<evidence type="ECO:0000313" key="3">
    <source>
        <dbReference type="Proteomes" id="UP000509510"/>
    </source>
</evidence>
<dbReference type="InterPro" id="IPR051678">
    <property type="entry name" value="AGP_Transferase"/>
</dbReference>
<accession>A0A7H8R586</accession>
<sequence length="455" mass="52207">MWSCDLDDCDKPSVRKYGECILCDRHLCAKHLRAEYHKCPEWENEKLYDPAAREAERREITALLDRINISALLSRASVLRNGMPCATPQPLQYDRSQRSSVMGGMNYHIEIRFDDGVSWLARIRRVNGTSPPSDLRAHIMRSEVATLMFLGKTKVPAPKVFDYNLDEEENPVGVGYILMEKMSGQSLRWSMPSAEQRRKVMSQLADIYSELQAFSFDSMGSLDQPGTGHIGSFARESLTDYRDSQMLPLGPFTSSRGYYIASIQLTLDLIMREECFTPQAIDAYLIHRFLLDLLLDNTFCPSRNDGQFYLRHADNKGDHLLVDDEYNITGIVDWEWAHTDTKSAAFNSPIMLLPVGDFYDGKNELGEDELVFAQLLEEKGQGELAQIVREGRVLHRFEFCCGYDLADWEGFLGLFQGLRRILDVDGELDWEAWREKALAKYRDDDGLKELVIRHR</sequence>
<reference evidence="3" key="1">
    <citation type="submission" date="2020-06" db="EMBL/GenBank/DDBJ databases">
        <title>A chromosome-scale genome assembly of Talaromyces rugulosus W13939.</title>
        <authorList>
            <person name="Wang B."/>
            <person name="Guo L."/>
            <person name="Ye K."/>
            <person name="Wang L."/>
        </authorList>
    </citation>
    <scope>NUCLEOTIDE SEQUENCE [LARGE SCALE GENOMIC DNA]</scope>
    <source>
        <strain evidence="3">W13939</strain>
    </source>
</reference>
<evidence type="ECO:0000313" key="2">
    <source>
        <dbReference type="EMBL" id="QKX60755.1"/>
    </source>
</evidence>
<dbReference type="InterPro" id="IPR011009">
    <property type="entry name" value="Kinase-like_dom_sf"/>
</dbReference>
<feature type="domain" description="Aminoglycoside phosphotransferase" evidence="1">
    <location>
        <begin position="140"/>
        <end position="338"/>
    </location>
</feature>
<organism evidence="2 3">
    <name type="scientific">Talaromyces rugulosus</name>
    <name type="common">Penicillium rugulosum</name>
    <dbReference type="NCBI Taxonomy" id="121627"/>
    <lineage>
        <taxon>Eukaryota</taxon>
        <taxon>Fungi</taxon>
        <taxon>Dikarya</taxon>
        <taxon>Ascomycota</taxon>
        <taxon>Pezizomycotina</taxon>
        <taxon>Eurotiomycetes</taxon>
        <taxon>Eurotiomycetidae</taxon>
        <taxon>Eurotiales</taxon>
        <taxon>Trichocomaceae</taxon>
        <taxon>Talaromyces</taxon>
        <taxon>Talaromyces sect. Islandici</taxon>
    </lineage>
</organism>
<dbReference type="RefSeq" id="XP_035346931.1">
    <property type="nucleotide sequence ID" value="XM_035491038.1"/>
</dbReference>
<dbReference type="EMBL" id="CP055901">
    <property type="protein sequence ID" value="QKX60755.1"/>
    <property type="molecule type" value="Genomic_DNA"/>
</dbReference>
<proteinExistence type="predicted"/>
<dbReference type="AlphaFoldDB" id="A0A7H8R586"/>
<name>A0A7H8R586_TALRU</name>
<dbReference type="Pfam" id="PF01636">
    <property type="entry name" value="APH"/>
    <property type="match status" value="1"/>
</dbReference>
<dbReference type="PANTHER" id="PTHR21310:SF15">
    <property type="entry name" value="AMINOGLYCOSIDE PHOSPHOTRANSFERASE DOMAIN-CONTAINING PROTEIN"/>
    <property type="match status" value="1"/>
</dbReference>
<dbReference type="PANTHER" id="PTHR21310">
    <property type="entry name" value="AMINOGLYCOSIDE PHOSPHOTRANSFERASE-RELATED-RELATED"/>
    <property type="match status" value="1"/>
</dbReference>
<dbReference type="Gene3D" id="3.90.1200.10">
    <property type="match status" value="1"/>
</dbReference>
<protein>
    <recommendedName>
        <fullName evidence="1">Aminoglycoside phosphotransferase domain-containing protein</fullName>
    </recommendedName>
</protein>
<keyword evidence="3" id="KW-1185">Reference proteome</keyword>
<dbReference type="OrthoDB" id="4215483at2759"/>
<evidence type="ECO:0000259" key="1">
    <source>
        <dbReference type="Pfam" id="PF01636"/>
    </source>
</evidence>